<dbReference type="PANTHER" id="PTHR21600:SF87">
    <property type="entry name" value="RNA PSEUDOURIDYLATE SYNTHASE DOMAIN-CONTAINING PROTEIN 1"/>
    <property type="match status" value="1"/>
</dbReference>
<name>A0AAW7X1E5_9GAMM</name>
<dbReference type="PANTHER" id="PTHR21600">
    <property type="entry name" value="MITOCHONDRIAL RNA PSEUDOURIDINE SYNTHASE"/>
    <property type="match status" value="1"/>
</dbReference>
<dbReference type="RefSeq" id="WP_303490602.1">
    <property type="nucleotide sequence ID" value="NZ_JAUOPB010000001.1"/>
</dbReference>
<organism evidence="3 4">
    <name type="scientific">Saccharophagus degradans</name>
    <dbReference type="NCBI Taxonomy" id="86304"/>
    <lineage>
        <taxon>Bacteria</taxon>
        <taxon>Pseudomonadati</taxon>
        <taxon>Pseudomonadota</taxon>
        <taxon>Gammaproteobacteria</taxon>
        <taxon>Cellvibrionales</taxon>
        <taxon>Cellvibrionaceae</taxon>
        <taxon>Saccharophagus</taxon>
    </lineage>
</organism>
<dbReference type="InterPro" id="IPR006145">
    <property type="entry name" value="PsdUridine_synth_RsuA/RluA"/>
</dbReference>
<evidence type="ECO:0000256" key="1">
    <source>
        <dbReference type="ARBA" id="ARBA00010876"/>
    </source>
</evidence>
<dbReference type="SUPFAM" id="SSF55120">
    <property type="entry name" value="Pseudouridine synthase"/>
    <property type="match status" value="1"/>
</dbReference>
<comment type="caution">
    <text evidence="3">The sequence shown here is derived from an EMBL/GenBank/DDBJ whole genome shotgun (WGS) entry which is preliminary data.</text>
</comment>
<gene>
    <name evidence="3" type="ORF">Q4521_02175</name>
</gene>
<feature type="domain" description="Pseudouridine synthase RsuA/RluA-like" evidence="2">
    <location>
        <begin position="20"/>
        <end position="163"/>
    </location>
</feature>
<dbReference type="GO" id="GO:0140098">
    <property type="term" value="F:catalytic activity, acting on RNA"/>
    <property type="evidence" value="ECO:0007669"/>
    <property type="project" value="UniProtKB-ARBA"/>
</dbReference>
<dbReference type="GO" id="GO:0003723">
    <property type="term" value="F:RNA binding"/>
    <property type="evidence" value="ECO:0007669"/>
    <property type="project" value="InterPro"/>
</dbReference>
<dbReference type="GO" id="GO:0009982">
    <property type="term" value="F:pseudouridine synthase activity"/>
    <property type="evidence" value="ECO:0007669"/>
    <property type="project" value="InterPro"/>
</dbReference>
<dbReference type="NCBIfam" id="TIGR01621">
    <property type="entry name" value="RluA-like"/>
    <property type="match status" value="1"/>
</dbReference>
<evidence type="ECO:0000259" key="2">
    <source>
        <dbReference type="Pfam" id="PF00849"/>
    </source>
</evidence>
<dbReference type="Pfam" id="PF00849">
    <property type="entry name" value="PseudoU_synth_2"/>
    <property type="match status" value="1"/>
</dbReference>
<dbReference type="InterPro" id="IPR020103">
    <property type="entry name" value="PsdUridine_synth_cat_dom_sf"/>
</dbReference>
<dbReference type="CDD" id="cd02869">
    <property type="entry name" value="PseudoU_synth_RluA_like"/>
    <property type="match status" value="1"/>
</dbReference>
<sequence>MIDTYMSLPREALVVFENSDFMVCAKPSGIGMHDEPGEIGFVTLVRTVLGDSALLPAHRLDKPTSGLCIFAKSSGAAAQFGQLFERKLVTKYYLAITSKKPAKKQGAIIGDMVKTRNGSWKLTAAKTNPAITHFFSFALASGMRLILLKPSTGKTHQLRVALKALGAAIIGDERYGGEPGDRLYLHAYQLEFEFNDERHSFKYRPASGELFSTEAFSSALIDIGEASSLAWPTVKINKKPL</sequence>
<dbReference type="InterPro" id="IPR006508">
    <property type="entry name" value="PsdUridine_synth_RluA-like"/>
</dbReference>
<dbReference type="AlphaFoldDB" id="A0AAW7X1E5"/>
<dbReference type="Gene3D" id="3.30.2350.10">
    <property type="entry name" value="Pseudouridine synthase"/>
    <property type="match status" value="1"/>
</dbReference>
<dbReference type="Proteomes" id="UP001169760">
    <property type="component" value="Unassembled WGS sequence"/>
</dbReference>
<protein>
    <submittedName>
        <fullName evidence="3">TIGR01621 family pseudouridine synthase</fullName>
    </submittedName>
</protein>
<reference evidence="3" key="1">
    <citation type="submission" date="2023-07" db="EMBL/GenBank/DDBJ databases">
        <title>Genome content predicts the carbon catabolic preferences of heterotrophic bacteria.</title>
        <authorList>
            <person name="Gralka M."/>
        </authorList>
    </citation>
    <scope>NUCLEOTIDE SEQUENCE</scope>
    <source>
        <strain evidence="3">I3M17_2</strain>
    </source>
</reference>
<comment type="similarity">
    <text evidence="1">Belongs to the pseudouridine synthase RluA family.</text>
</comment>
<dbReference type="EMBL" id="JAUOPB010000001">
    <property type="protein sequence ID" value="MDO6421270.1"/>
    <property type="molecule type" value="Genomic_DNA"/>
</dbReference>
<dbReference type="GO" id="GO:0000455">
    <property type="term" value="P:enzyme-directed rRNA pseudouridine synthesis"/>
    <property type="evidence" value="ECO:0007669"/>
    <property type="project" value="TreeGrafter"/>
</dbReference>
<evidence type="ECO:0000313" key="3">
    <source>
        <dbReference type="EMBL" id="MDO6421270.1"/>
    </source>
</evidence>
<accession>A0AAW7X1E5</accession>
<proteinExistence type="inferred from homology"/>
<evidence type="ECO:0000313" key="4">
    <source>
        <dbReference type="Proteomes" id="UP001169760"/>
    </source>
</evidence>
<dbReference type="InterPro" id="IPR050188">
    <property type="entry name" value="RluA_PseudoU_synthase"/>
</dbReference>